<evidence type="ECO:0000313" key="6">
    <source>
        <dbReference type="Proteomes" id="UP000177950"/>
    </source>
</evidence>
<dbReference type="GO" id="GO:0046961">
    <property type="term" value="F:proton-transporting ATPase activity, rotational mechanism"/>
    <property type="evidence" value="ECO:0007669"/>
    <property type="project" value="InterPro"/>
</dbReference>
<proteinExistence type="inferred from homology"/>
<name>A0A1F6UJE9_9PROT</name>
<dbReference type="AlphaFoldDB" id="A0A1F6UJE9"/>
<reference evidence="5 6" key="1">
    <citation type="journal article" date="2016" name="Nat. Commun.">
        <title>Thousands of microbial genomes shed light on interconnected biogeochemical processes in an aquifer system.</title>
        <authorList>
            <person name="Anantharaman K."/>
            <person name="Brown C.T."/>
            <person name="Hug L.A."/>
            <person name="Sharon I."/>
            <person name="Castelle C.J."/>
            <person name="Probst A.J."/>
            <person name="Thomas B.C."/>
            <person name="Singh A."/>
            <person name="Wilkins M.J."/>
            <person name="Karaoz U."/>
            <person name="Brodie E.L."/>
            <person name="Williams K.H."/>
            <person name="Hubbard S.S."/>
            <person name="Banfield J.F."/>
        </authorList>
    </citation>
    <scope>NUCLEOTIDE SEQUENCE [LARGE SCALE GENOMIC DNA]</scope>
</reference>
<keyword evidence="3" id="KW-0813">Transport</keyword>
<keyword evidence="4" id="KW-0406">Ion transport</keyword>
<protein>
    <recommendedName>
        <fullName evidence="2">V-type ATP synthase subunit E</fullName>
    </recommendedName>
</protein>
<dbReference type="GO" id="GO:0033178">
    <property type="term" value="C:proton-transporting two-sector ATPase complex, catalytic domain"/>
    <property type="evidence" value="ECO:0007669"/>
    <property type="project" value="InterPro"/>
</dbReference>
<dbReference type="SUPFAM" id="SSF160527">
    <property type="entry name" value="V-type ATPase subunit E-like"/>
    <property type="match status" value="1"/>
</dbReference>
<dbReference type="Proteomes" id="UP000177950">
    <property type="component" value="Unassembled WGS sequence"/>
</dbReference>
<comment type="similarity">
    <text evidence="1">Belongs to the V-ATPase E subunit family.</text>
</comment>
<evidence type="ECO:0000256" key="2">
    <source>
        <dbReference type="ARBA" id="ARBA00020756"/>
    </source>
</evidence>
<dbReference type="EMBL" id="MFSV01000133">
    <property type="protein sequence ID" value="OGI57497.1"/>
    <property type="molecule type" value="Genomic_DNA"/>
</dbReference>
<accession>A0A1F6UJE9</accession>
<organism evidence="5 6">
    <name type="scientific">Candidatus Muproteobacteria bacterium RBG_19FT_COMBO_61_10</name>
    <dbReference type="NCBI Taxonomy" id="1817761"/>
    <lineage>
        <taxon>Bacteria</taxon>
        <taxon>Pseudomonadati</taxon>
        <taxon>Pseudomonadota</taxon>
        <taxon>Candidatus Muproteobacteria</taxon>
    </lineage>
</organism>
<dbReference type="InterPro" id="IPR038495">
    <property type="entry name" value="ATPase_E_C"/>
</dbReference>
<evidence type="ECO:0000256" key="4">
    <source>
        <dbReference type="ARBA" id="ARBA00023065"/>
    </source>
</evidence>
<dbReference type="Gene3D" id="3.30.2320.30">
    <property type="entry name" value="ATP synthase, E subunit, C-terminal"/>
    <property type="match status" value="1"/>
</dbReference>
<dbReference type="Pfam" id="PF01991">
    <property type="entry name" value="vATP-synt_E"/>
    <property type="match status" value="1"/>
</dbReference>
<evidence type="ECO:0000256" key="1">
    <source>
        <dbReference type="ARBA" id="ARBA00005901"/>
    </source>
</evidence>
<evidence type="ECO:0000256" key="3">
    <source>
        <dbReference type="ARBA" id="ARBA00022448"/>
    </source>
</evidence>
<gene>
    <name evidence="5" type="ORF">A2V58_09465</name>
</gene>
<dbReference type="InterPro" id="IPR002842">
    <property type="entry name" value="ATPase_V1_Esu"/>
</dbReference>
<sequence length="210" mass="24105">MNQTVNIQELETALITRAKTLAQEYLSHATGNRDQIISDASKRRNLREEREILTAKAAAERTFRQRVQAAEIKQQEELDRLRWGLIQKVMQELSKRFTQIATDEKVYLPLLQRYLARAAMSIDDYELVAEINAQDHARVAKKWDAFCGAAEVHKHVVLAPDPLVCLGGVRVRNTGNTIRMDNTFEARMERLQDELLQTVMERLFAAAADR</sequence>
<evidence type="ECO:0000313" key="5">
    <source>
        <dbReference type="EMBL" id="OGI57497.1"/>
    </source>
</evidence>
<comment type="caution">
    <text evidence="5">The sequence shown here is derived from an EMBL/GenBank/DDBJ whole genome shotgun (WGS) entry which is preliminary data.</text>
</comment>